<reference evidence="2" key="1">
    <citation type="journal article" date="2019" name="Int. J. Syst. Evol. Microbiol.">
        <title>The Global Catalogue of Microorganisms (GCM) 10K type strain sequencing project: providing services to taxonomists for standard genome sequencing and annotation.</title>
        <authorList>
            <consortium name="The Broad Institute Genomics Platform"/>
            <consortium name="The Broad Institute Genome Sequencing Center for Infectious Disease"/>
            <person name="Wu L."/>
            <person name="Ma J."/>
        </authorList>
    </citation>
    <scope>NUCLEOTIDE SEQUENCE [LARGE SCALE GENOMIC DNA]</scope>
    <source>
        <strain evidence="2">JCM 15933</strain>
    </source>
</reference>
<dbReference type="EMBL" id="BAAAQD010000055">
    <property type="protein sequence ID" value="GAA1575666.1"/>
    <property type="molecule type" value="Genomic_DNA"/>
</dbReference>
<dbReference type="RefSeq" id="WP_344515395.1">
    <property type="nucleotide sequence ID" value="NZ_BAAAQD010000055.1"/>
</dbReference>
<name>A0ABP4P864_9ACTN</name>
<gene>
    <name evidence="1" type="ORF">GCM10009827_116880</name>
</gene>
<protein>
    <submittedName>
        <fullName evidence="1">Uncharacterized protein</fullName>
    </submittedName>
</protein>
<organism evidence="1 2">
    <name type="scientific">Dactylosporangium maewongense</name>
    <dbReference type="NCBI Taxonomy" id="634393"/>
    <lineage>
        <taxon>Bacteria</taxon>
        <taxon>Bacillati</taxon>
        <taxon>Actinomycetota</taxon>
        <taxon>Actinomycetes</taxon>
        <taxon>Micromonosporales</taxon>
        <taxon>Micromonosporaceae</taxon>
        <taxon>Dactylosporangium</taxon>
    </lineage>
</organism>
<proteinExistence type="predicted"/>
<comment type="caution">
    <text evidence="1">The sequence shown here is derived from an EMBL/GenBank/DDBJ whole genome shotgun (WGS) entry which is preliminary data.</text>
</comment>
<accession>A0ABP4P864</accession>
<evidence type="ECO:0000313" key="2">
    <source>
        <dbReference type="Proteomes" id="UP001501470"/>
    </source>
</evidence>
<keyword evidence="2" id="KW-1185">Reference proteome</keyword>
<dbReference type="Proteomes" id="UP001501470">
    <property type="component" value="Unassembled WGS sequence"/>
</dbReference>
<sequence>MGRLLVAVDPAVGVAPGELAAQWGVGEETAALGVAQVEKAVNGTMVPGLLELVVVPLAVNLASSLLYDVVRRLIVRSQPAVDVAEIQLEMTDTPSGDRVMVVRLRREQP</sequence>
<evidence type="ECO:0000313" key="1">
    <source>
        <dbReference type="EMBL" id="GAA1575666.1"/>
    </source>
</evidence>